<dbReference type="Pfam" id="PF02661">
    <property type="entry name" value="Fic"/>
    <property type="match status" value="1"/>
</dbReference>
<proteinExistence type="predicted"/>
<accession>A0A482TZ49</accession>
<dbReference type="InterPro" id="IPR003812">
    <property type="entry name" value="Fido"/>
</dbReference>
<dbReference type="RefSeq" id="WP_113664713.1">
    <property type="nucleotide sequence ID" value="NZ_QNVY02000001.1"/>
</dbReference>
<dbReference type="AlphaFoldDB" id="A0A482TZ49"/>
<sequence>MEYFYFDMTHAVKEQDFIIENSGGKKGIINIGLVDSVLEHIKNDWYYPEFENKVCHLFYSINKNHAFEDGNKRTSIVLTSYFLEINGFDFKVSYFIREMENIAVHVADNRIDKNLLQEIITSILYENDYDEELQLKIVNAIYLEESNQEETEF</sequence>
<keyword evidence="3" id="KW-1185">Reference proteome</keyword>
<dbReference type="InterPro" id="IPR006440">
    <property type="entry name" value="Doc"/>
</dbReference>
<dbReference type="Proteomes" id="UP000253235">
    <property type="component" value="Unassembled WGS sequence"/>
</dbReference>
<dbReference type="OrthoDB" id="9802752at2"/>
<name>A0A482TZ49_9FLAO</name>
<dbReference type="PANTHER" id="PTHR39426:SF1">
    <property type="entry name" value="HOMOLOGY TO DEATH-ON-CURING PROTEIN OF PHAGE P1"/>
    <property type="match status" value="1"/>
</dbReference>
<reference evidence="2 3" key="1">
    <citation type="submission" date="2019-01" db="EMBL/GenBank/DDBJ databases">
        <title>Flavobacterium sp. nov. isolated from arctic soil.</title>
        <authorList>
            <person name="Kim D.-U."/>
        </authorList>
    </citation>
    <scope>NUCLEOTIDE SEQUENCE [LARGE SCALE GENOMIC DNA]</scope>
    <source>
        <strain evidence="2 3">Kopri-42</strain>
    </source>
</reference>
<dbReference type="InterPro" id="IPR053737">
    <property type="entry name" value="Type_II_TA_Toxin"/>
</dbReference>
<dbReference type="SUPFAM" id="SSF140931">
    <property type="entry name" value="Fic-like"/>
    <property type="match status" value="1"/>
</dbReference>
<protein>
    <submittedName>
        <fullName evidence="2">Type II toxin-antitoxin system death-on-curing family toxin</fullName>
    </submittedName>
</protein>
<dbReference type="EMBL" id="QNVY02000001">
    <property type="protein sequence ID" value="RYJ53264.1"/>
    <property type="molecule type" value="Genomic_DNA"/>
</dbReference>
<evidence type="ECO:0000313" key="2">
    <source>
        <dbReference type="EMBL" id="RYJ53264.1"/>
    </source>
</evidence>
<evidence type="ECO:0000313" key="3">
    <source>
        <dbReference type="Proteomes" id="UP000253235"/>
    </source>
</evidence>
<feature type="domain" description="Fido" evidence="1">
    <location>
        <begin position="1"/>
        <end position="125"/>
    </location>
</feature>
<dbReference type="InterPro" id="IPR036597">
    <property type="entry name" value="Fido-like_dom_sf"/>
</dbReference>
<dbReference type="PANTHER" id="PTHR39426">
    <property type="entry name" value="HOMOLOGY TO DEATH-ON-CURING PROTEIN OF PHAGE P1"/>
    <property type="match status" value="1"/>
</dbReference>
<dbReference type="Gene3D" id="1.20.120.1870">
    <property type="entry name" value="Fic/DOC protein, Fido domain"/>
    <property type="match status" value="1"/>
</dbReference>
<dbReference type="PROSITE" id="PS51459">
    <property type="entry name" value="FIDO"/>
    <property type="match status" value="1"/>
</dbReference>
<comment type="caution">
    <text evidence="2">The sequence shown here is derived from an EMBL/GenBank/DDBJ whole genome shotgun (WGS) entry which is preliminary data.</text>
</comment>
<organism evidence="2 3">
    <name type="scientific">Flavobacterium petrolei</name>
    <dbReference type="NCBI Taxonomy" id="2259594"/>
    <lineage>
        <taxon>Bacteria</taxon>
        <taxon>Pseudomonadati</taxon>
        <taxon>Bacteroidota</taxon>
        <taxon>Flavobacteriia</taxon>
        <taxon>Flavobacteriales</taxon>
        <taxon>Flavobacteriaceae</taxon>
        <taxon>Flavobacterium</taxon>
    </lineage>
</organism>
<evidence type="ECO:0000259" key="1">
    <source>
        <dbReference type="PROSITE" id="PS51459"/>
    </source>
</evidence>
<dbReference type="NCBIfam" id="TIGR01550">
    <property type="entry name" value="DOC_P1"/>
    <property type="match status" value="1"/>
</dbReference>
<gene>
    <name evidence="2" type="ORF">DR871_004225</name>
</gene>
<dbReference type="GO" id="GO:0016301">
    <property type="term" value="F:kinase activity"/>
    <property type="evidence" value="ECO:0007669"/>
    <property type="project" value="InterPro"/>
</dbReference>